<comment type="caution">
    <text evidence="1">The sequence shown here is derived from an EMBL/GenBank/DDBJ whole genome shotgun (WGS) entry which is preliminary data.</text>
</comment>
<dbReference type="EMBL" id="AEPB01000057">
    <property type="protein sequence ID" value="EGA88428.1"/>
    <property type="molecule type" value="Genomic_DNA"/>
</dbReference>
<proteinExistence type="predicted"/>
<reference evidence="1 2" key="1">
    <citation type="journal article" date="2011" name="J. Bacteriol.">
        <title>The Draft Genome of Planococcus donghaensis MPA1U2 Reveals Nonsporulation Pathways Controlled by a Conserved Spo0A Regulon.</title>
        <authorList>
            <person name="Pearson M.D."/>
            <person name="Noller H.F."/>
        </authorList>
    </citation>
    <scope>NUCLEOTIDE SEQUENCE [LARGE SCALE GENOMIC DNA]</scope>
    <source>
        <strain evidence="1 2">MPA1U2</strain>
    </source>
</reference>
<evidence type="ECO:0000313" key="1">
    <source>
        <dbReference type="EMBL" id="EGA88428.1"/>
    </source>
</evidence>
<gene>
    <name evidence="1" type="ORF">GPDM_15114</name>
</gene>
<protein>
    <submittedName>
        <fullName evidence="1">Uncharacterized protein</fullName>
    </submittedName>
</protein>
<name>E7RKJ8_9BACL</name>
<organism evidence="1 2">
    <name type="scientific">Planococcus donghaensis MPA1U2</name>
    <dbReference type="NCBI Taxonomy" id="933115"/>
    <lineage>
        <taxon>Bacteria</taxon>
        <taxon>Bacillati</taxon>
        <taxon>Bacillota</taxon>
        <taxon>Bacilli</taxon>
        <taxon>Bacillales</taxon>
        <taxon>Caryophanaceae</taxon>
        <taxon>Planococcus</taxon>
    </lineage>
</organism>
<evidence type="ECO:0000313" key="2">
    <source>
        <dbReference type="Proteomes" id="UP000003052"/>
    </source>
</evidence>
<accession>E7RKJ8</accession>
<dbReference type="Proteomes" id="UP000003052">
    <property type="component" value="Unassembled WGS sequence"/>
</dbReference>
<sequence>MVKESIKFQYGLIPVLISFFQSKSDDTQFKHYNKRMKEMLKAMRKSLKEELGSVNKDFLNI</sequence>
<dbReference type="AlphaFoldDB" id="E7RKJ8"/>